<dbReference type="SUPFAM" id="SSF46785">
    <property type="entry name" value="Winged helix' DNA-binding domain"/>
    <property type="match status" value="1"/>
</dbReference>
<keyword evidence="2" id="KW-1185">Reference proteome</keyword>
<dbReference type="PROSITE" id="PS01332">
    <property type="entry name" value="HTH_RRF2_1"/>
    <property type="match status" value="1"/>
</dbReference>
<dbReference type="Gene3D" id="1.10.10.10">
    <property type="entry name" value="Winged helix-like DNA-binding domain superfamily/Winged helix DNA-binding domain"/>
    <property type="match status" value="1"/>
</dbReference>
<dbReference type="GO" id="GO:0003700">
    <property type="term" value="F:DNA-binding transcription factor activity"/>
    <property type="evidence" value="ECO:0007669"/>
    <property type="project" value="TreeGrafter"/>
</dbReference>
<dbReference type="Pfam" id="PF02082">
    <property type="entry name" value="Rrf2"/>
    <property type="match status" value="1"/>
</dbReference>
<dbReference type="RefSeq" id="WP_113032357.1">
    <property type="nucleotide sequence ID" value="NZ_QMFB01000010.1"/>
</dbReference>
<dbReference type="PROSITE" id="PS51197">
    <property type="entry name" value="HTH_RRF2_2"/>
    <property type="match status" value="1"/>
</dbReference>
<evidence type="ECO:0000313" key="2">
    <source>
        <dbReference type="Proteomes" id="UP000250369"/>
    </source>
</evidence>
<dbReference type="InterPro" id="IPR036388">
    <property type="entry name" value="WH-like_DNA-bd_sf"/>
</dbReference>
<reference evidence="1 2" key="1">
    <citation type="journal article" date="2009" name="Int. J. Syst. Evol. Microbiol.">
        <title>Paenibacillus contaminans sp. nov., isolated from a contaminated laboratory plate.</title>
        <authorList>
            <person name="Chou J.H."/>
            <person name="Lee J.H."/>
            <person name="Lin M.C."/>
            <person name="Chang P.S."/>
            <person name="Arun A.B."/>
            <person name="Young C.C."/>
            <person name="Chen W.M."/>
        </authorList>
    </citation>
    <scope>NUCLEOTIDE SEQUENCE [LARGE SCALE GENOMIC DNA]</scope>
    <source>
        <strain evidence="1 2">CKOBP-6</strain>
    </source>
</reference>
<organism evidence="1 2">
    <name type="scientific">Paenibacillus contaminans</name>
    <dbReference type="NCBI Taxonomy" id="450362"/>
    <lineage>
        <taxon>Bacteria</taxon>
        <taxon>Bacillati</taxon>
        <taxon>Bacillota</taxon>
        <taxon>Bacilli</taxon>
        <taxon>Bacillales</taxon>
        <taxon>Paenibacillaceae</taxon>
        <taxon>Paenibacillus</taxon>
    </lineage>
</organism>
<dbReference type="Proteomes" id="UP000250369">
    <property type="component" value="Unassembled WGS sequence"/>
</dbReference>
<dbReference type="InterPro" id="IPR036390">
    <property type="entry name" value="WH_DNA-bd_sf"/>
</dbReference>
<dbReference type="EMBL" id="QMFB01000010">
    <property type="protein sequence ID" value="RAV19928.1"/>
    <property type="molecule type" value="Genomic_DNA"/>
</dbReference>
<dbReference type="OrthoDB" id="32510at2"/>
<dbReference type="InterPro" id="IPR000944">
    <property type="entry name" value="Tscrpt_reg_Rrf2"/>
</dbReference>
<dbReference type="AlphaFoldDB" id="A0A329MK22"/>
<comment type="caution">
    <text evidence="1">The sequence shown here is derived from an EMBL/GenBank/DDBJ whole genome shotgun (WGS) entry which is preliminary data.</text>
</comment>
<gene>
    <name evidence="1" type="ORF">DQG23_18570</name>
</gene>
<evidence type="ECO:0000313" key="1">
    <source>
        <dbReference type="EMBL" id="RAV19928.1"/>
    </source>
</evidence>
<accession>A0A329MK22</accession>
<proteinExistence type="predicted"/>
<protein>
    <submittedName>
        <fullName evidence="1">Rrf2 family transcriptional regulator</fullName>
    </submittedName>
</protein>
<dbReference type="GO" id="GO:0005829">
    <property type="term" value="C:cytosol"/>
    <property type="evidence" value="ECO:0007669"/>
    <property type="project" value="TreeGrafter"/>
</dbReference>
<name>A0A329MK22_9BACL</name>
<dbReference type="PANTHER" id="PTHR33221">
    <property type="entry name" value="WINGED HELIX-TURN-HELIX TRANSCRIPTIONAL REGULATOR, RRF2 FAMILY"/>
    <property type="match status" value="1"/>
</dbReference>
<dbReference type="InterPro" id="IPR030489">
    <property type="entry name" value="TR_Rrf2-type_CS"/>
</dbReference>
<dbReference type="PANTHER" id="PTHR33221:SF15">
    <property type="entry name" value="HTH-TYPE TRANSCRIPTIONAL REGULATOR YWGB-RELATED"/>
    <property type="match status" value="1"/>
</dbReference>
<sequence length="149" mass="16159">MNSINRVGQIGPPRFGIAVHALVWLAQSKCVLSSGSIACEVNSHATFLRRVLARLVQAGIVEAREGRDGGYLLKARPNELSLADVYVAVKPDAAESEENMSCGGESGKKVDVALEEIMQEAERNTISFLAGYTLADLMNRIHELDMENS</sequence>